<dbReference type="Proteomes" id="UP000515146">
    <property type="component" value="Unplaced"/>
</dbReference>
<accession>A0A6P6YJM9</accession>
<sequence length="201" mass="22966">MSSESESSIVDSIVESTNNNSTSLNWASEWFGYIALCMFSLVLVVPTLGIFGLMIWEYFSDEAERKAERKKEIDQAMEQHFGGGTIDDKKLRKRKKRLERLQQQQEKEELNNLTTNHNSSANIDDVHIEDVNDETVNTNDYDFDADLYDDDSDTDSESGSENLNDVDNVLQQAECLLHRRKRPITTTNDADAANKFDEILT</sequence>
<reference evidence="2" key="1">
    <citation type="submission" date="2025-08" db="UniProtKB">
        <authorList>
            <consortium name="RefSeq"/>
        </authorList>
    </citation>
    <scope>IDENTIFICATION</scope>
    <source>
        <strain evidence="2">Airmid</strain>
    </source>
</reference>
<evidence type="ECO:0000313" key="1">
    <source>
        <dbReference type="Proteomes" id="UP000515146"/>
    </source>
</evidence>
<dbReference type="KEGG" id="dpte:113799037"/>
<evidence type="ECO:0000313" key="2">
    <source>
        <dbReference type="RefSeq" id="XP_027205432.1"/>
    </source>
</evidence>
<proteinExistence type="predicted"/>
<protein>
    <submittedName>
        <fullName evidence="2">Uncharacterized protein LOC113799037</fullName>
    </submittedName>
</protein>
<dbReference type="InParanoid" id="A0A6P6YJM9"/>
<gene>
    <name evidence="2" type="primary">LOC113799037</name>
</gene>
<dbReference type="GeneID" id="113799037"/>
<dbReference type="OrthoDB" id="6506020at2759"/>
<organism evidence="1 2">
    <name type="scientific">Dermatophagoides pteronyssinus</name>
    <name type="common">European house dust mite</name>
    <dbReference type="NCBI Taxonomy" id="6956"/>
    <lineage>
        <taxon>Eukaryota</taxon>
        <taxon>Metazoa</taxon>
        <taxon>Ecdysozoa</taxon>
        <taxon>Arthropoda</taxon>
        <taxon>Chelicerata</taxon>
        <taxon>Arachnida</taxon>
        <taxon>Acari</taxon>
        <taxon>Acariformes</taxon>
        <taxon>Sarcoptiformes</taxon>
        <taxon>Astigmata</taxon>
        <taxon>Psoroptidia</taxon>
        <taxon>Analgoidea</taxon>
        <taxon>Pyroglyphidae</taxon>
        <taxon>Dermatophagoidinae</taxon>
        <taxon>Dermatophagoides</taxon>
    </lineage>
</organism>
<keyword evidence="1" id="KW-1185">Reference proteome</keyword>
<dbReference type="AlphaFoldDB" id="A0A6P6YJM9"/>
<name>A0A6P6YJM9_DERPT</name>
<dbReference type="RefSeq" id="XP_027205432.1">
    <property type="nucleotide sequence ID" value="XM_027349631.1"/>
</dbReference>